<proteinExistence type="predicted"/>
<keyword evidence="4" id="KW-1185">Reference proteome</keyword>
<accession>A0A852ZRQ4</accession>
<feature type="chain" id="PRO_5039233431" evidence="2">
    <location>
        <begin position="26"/>
        <end position="278"/>
    </location>
</feature>
<feature type="compositionally biased region" description="Low complexity" evidence="1">
    <location>
        <begin position="260"/>
        <end position="278"/>
    </location>
</feature>
<feature type="signal peptide" evidence="2">
    <location>
        <begin position="1"/>
        <end position="25"/>
    </location>
</feature>
<reference evidence="3 4" key="1">
    <citation type="submission" date="2020-07" db="EMBL/GenBank/DDBJ databases">
        <title>Sequencing the genomes of 1000 actinobacteria strains.</title>
        <authorList>
            <person name="Klenk H.-P."/>
        </authorList>
    </citation>
    <scope>NUCLEOTIDE SEQUENCE [LARGE SCALE GENOMIC DNA]</scope>
    <source>
        <strain evidence="3 4">DSM 42178</strain>
    </source>
</reference>
<evidence type="ECO:0000256" key="2">
    <source>
        <dbReference type="SAM" id="SignalP"/>
    </source>
</evidence>
<feature type="region of interest" description="Disordered" evidence="1">
    <location>
        <begin position="211"/>
        <end position="278"/>
    </location>
</feature>
<keyword evidence="2" id="KW-0732">Signal</keyword>
<name>A0A852ZRQ4_9ACTN</name>
<dbReference type="AlphaFoldDB" id="A0A852ZRQ4"/>
<feature type="compositionally biased region" description="Pro residues" evidence="1">
    <location>
        <begin position="215"/>
        <end position="246"/>
    </location>
</feature>
<organism evidence="3 4">
    <name type="scientific">Allostreptomyces psammosilenae</name>
    <dbReference type="NCBI Taxonomy" id="1892865"/>
    <lineage>
        <taxon>Bacteria</taxon>
        <taxon>Bacillati</taxon>
        <taxon>Actinomycetota</taxon>
        <taxon>Actinomycetes</taxon>
        <taxon>Kitasatosporales</taxon>
        <taxon>Streptomycetaceae</taxon>
        <taxon>Allostreptomyces</taxon>
    </lineage>
</organism>
<evidence type="ECO:0000256" key="1">
    <source>
        <dbReference type="SAM" id="MobiDB-lite"/>
    </source>
</evidence>
<comment type="caution">
    <text evidence="3">The sequence shown here is derived from an EMBL/GenBank/DDBJ whole genome shotgun (WGS) entry which is preliminary data.</text>
</comment>
<sequence length="278" mass="27904">MNRSQRTCSAGAAVALLLTAAVALGAPARAPGAAAAEPPTADQPSPDAVLLTDEQVSRITDGRMMRDPANLRFEGGRGATGCAPLDGFQPEVRDEAAAAYSSAAYDETLLQAVLVPSDAEATLAAFEALGDRMLRECPRWSPAEGLTVGELTAMDLPEVGEESFGVTGVLEGTDEEVRLMVGRDAGVYVMLVHLTSAAYPSDLLFEQAVSNVRTPPEPGGPGDPGSPPGAPAPPGETERPAPPGAPGAPGAPAGPGGAGRPALPGSPVAFAPEAAPAA</sequence>
<protein>
    <submittedName>
        <fullName evidence="3">Uncharacterized protein</fullName>
    </submittedName>
</protein>
<gene>
    <name evidence="3" type="ORF">FHU37_001982</name>
</gene>
<evidence type="ECO:0000313" key="4">
    <source>
        <dbReference type="Proteomes" id="UP000567795"/>
    </source>
</evidence>
<evidence type="ECO:0000313" key="3">
    <source>
        <dbReference type="EMBL" id="NYI05039.1"/>
    </source>
</evidence>
<dbReference type="Proteomes" id="UP000567795">
    <property type="component" value="Unassembled WGS sequence"/>
</dbReference>
<dbReference type="RefSeq" id="WP_179813855.1">
    <property type="nucleotide sequence ID" value="NZ_JACBZD010000001.1"/>
</dbReference>
<dbReference type="EMBL" id="JACBZD010000001">
    <property type="protein sequence ID" value="NYI05039.1"/>
    <property type="molecule type" value="Genomic_DNA"/>
</dbReference>